<evidence type="ECO:0000256" key="4">
    <source>
        <dbReference type="ARBA" id="ARBA00022502"/>
    </source>
</evidence>
<evidence type="ECO:0000256" key="10">
    <source>
        <dbReference type="SAM" id="Phobius"/>
    </source>
</evidence>
<proteinExistence type="inferred from homology"/>
<feature type="transmembrane region" description="Helical" evidence="10">
    <location>
        <begin position="575"/>
        <end position="598"/>
    </location>
</feature>
<evidence type="ECO:0000256" key="8">
    <source>
        <dbReference type="ARBA" id="ARBA00023136"/>
    </source>
</evidence>
<name>W3VPW3_MOEAP</name>
<dbReference type="Proteomes" id="UP000019462">
    <property type="component" value="Unassembled WGS sequence"/>
</dbReference>
<evidence type="ECO:0000256" key="9">
    <source>
        <dbReference type="ARBA" id="ARBA00023180"/>
    </source>
</evidence>
<dbReference type="InterPro" id="IPR019540">
    <property type="entry name" value="PtdIno-glycan_biosynth_class_S"/>
</dbReference>
<comment type="subcellular location">
    <subcellularLocation>
        <location evidence="1">Endoplasmic reticulum membrane</location>
        <topology evidence="1">Multi-pass membrane protein</topology>
    </subcellularLocation>
</comment>
<keyword evidence="9" id="KW-0325">Glycoprotein</keyword>
<evidence type="ECO:0000256" key="2">
    <source>
        <dbReference type="ARBA" id="ARBA00004687"/>
    </source>
</evidence>
<dbReference type="PANTHER" id="PTHR21072">
    <property type="entry name" value="GPI TRANSAMIDASE COMPONENT PIG-S"/>
    <property type="match status" value="1"/>
</dbReference>
<keyword evidence="5 10" id="KW-0812">Transmembrane</keyword>
<evidence type="ECO:0000256" key="5">
    <source>
        <dbReference type="ARBA" id="ARBA00022692"/>
    </source>
</evidence>
<dbReference type="Pfam" id="PF10510">
    <property type="entry name" value="PIG-S"/>
    <property type="match status" value="1"/>
</dbReference>
<evidence type="ECO:0000313" key="11">
    <source>
        <dbReference type="EMBL" id="ETS62797.1"/>
    </source>
</evidence>
<accession>W3VPW3</accession>
<evidence type="ECO:0008006" key="13">
    <source>
        <dbReference type="Google" id="ProtNLM"/>
    </source>
</evidence>
<comment type="similarity">
    <text evidence="3">Belongs to the PIGS family.</text>
</comment>
<keyword evidence="8 10" id="KW-0472">Membrane</keyword>
<comment type="caution">
    <text evidence="11">The sequence shown here is derived from an EMBL/GenBank/DDBJ whole genome shotgun (WGS) entry which is preliminary data.</text>
</comment>
<keyword evidence="6" id="KW-0256">Endoplasmic reticulum</keyword>
<evidence type="ECO:0000256" key="1">
    <source>
        <dbReference type="ARBA" id="ARBA00004477"/>
    </source>
</evidence>
<dbReference type="GO" id="GO:0042765">
    <property type="term" value="C:GPI-anchor transamidase complex"/>
    <property type="evidence" value="ECO:0007669"/>
    <property type="project" value="InterPro"/>
</dbReference>
<dbReference type="PANTHER" id="PTHR21072:SF13">
    <property type="entry name" value="GPI TRANSAMIDASE COMPONENT PIG-S"/>
    <property type="match status" value="1"/>
</dbReference>
<evidence type="ECO:0000256" key="6">
    <source>
        <dbReference type="ARBA" id="ARBA00022824"/>
    </source>
</evidence>
<reference evidence="11 12" key="1">
    <citation type="journal article" date="2014" name="Genome Announc.">
        <title>Genome sequence of the basidiomycetous fungus Pseudozyma aphidis DSM70725, an efficient producer of biosurfactant mannosylerythritol lipids.</title>
        <authorList>
            <person name="Lorenz S."/>
            <person name="Guenther M."/>
            <person name="Grumaz C."/>
            <person name="Rupp S."/>
            <person name="Zibek S."/>
            <person name="Sohn K."/>
        </authorList>
    </citation>
    <scope>NUCLEOTIDE SEQUENCE [LARGE SCALE GENOMIC DNA]</scope>
    <source>
        <strain evidence="12">ATCC 32657 / CBS 517.83 / DSM 70725 / JCM 10318 / NBRC 10182 / NRRL Y-7954 / St-0401</strain>
    </source>
</reference>
<keyword evidence="7 10" id="KW-1133">Transmembrane helix</keyword>
<dbReference type="UniPathway" id="UPA00196"/>
<dbReference type="HOGENOM" id="CLU_010026_2_0_1"/>
<dbReference type="AlphaFoldDB" id="W3VPW3"/>
<evidence type="ECO:0000256" key="7">
    <source>
        <dbReference type="ARBA" id="ARBA00022989"/>
    </source>
</evidence>
<dbReference type="GO" id="GO:0006506">
    <property type="term" value="P:GPI anchor biosynthetic process"/>
    <property type="evidence" value="ECO:0007669"/>
    <property type="project" value="UniProtKB-UniPathway"/>
</dbReference>
<protein>
    <recommendedName>
        <fullName evidence="13">GPI transamidase component PIG-S</fullName>
    </recommendedName>
</protein>
<keyword evidence="12" id="KW-1185">Reference proteome</keyword>
<sequence length="602" mass="65847">MAVASPPAFQSRRTRLAILLCFWLALALSVPSWIRLTTIERLALPTRQVQALPTADRCPITFATSLGILVHPSILPAAADQHDSFLGEIESLVSQSLALKSQTPAAASLECTTWIVHARSLASNATRDETQYVVRVLDAGSRDAGNTGDADVPSVVLQQDAAVPLVPDVVSAAVVAELLALRGDKVGMDEAVQDARVIQYSKHVRLVFSILNQDASDSTAYDSALIHALARPHAANPITRLQRELDGLHTFHVETQVQWFAPLAFRPTHEVLEEIVETEVDELVMVQHEVEHDVVVEHDVEVDADADSEEAEVEEELGKRRTVREKRVIEVPTVQRVVKQVRTALPPRHVVEWDDLKVFVNSEDWALTSTVPPTAPGEEDVANGRPFDVLAQTHDLHFLLYVPARSSSPLHIRTASGELSPDHAWLVPQWGGVVILNPPHSNSSLDTAGAGKIRQLPAELVHDAIGVFSRQLSILLGHDGKDTLVQRRTLELAREATSTLRAIVDLVDKIHNLGVGSQVQQDTQTALAILQTLPKPVTNVHAALKQVQRAAALANRAFFNPAMLGLLYFPDEHKYAVYTPLFAPLLIPLLVTSVKLLAPKGR</sequence>
<comment type="pathway">
    <text evidence="2">Glycolipid biosynthesis; glycosylphosphatidylinositol-anchor biosynthesis.</text>
</comment>
<dbReference type="OrthoDB" id="28748at2759"/>
<evidence type="ECO:0000256" key="3">
    <source>
        <dbReference type="ARBA" id="ARBA00005316"/>
    </source>
</evidence>
<keyword evidence="4" id="KW-0337">GPI-anchor biosynthesis</keyword>
<gene>
    <name evidence="11" type="ORF">PaG_02546</name>
</gene>
<organism evidence="11 12">
    <name type="scientific">Moesziomyces aphidis</name>
    <name type="common">Pseudozyma aphidis</name>
    <dbReference type="NCBI Taxonomy" id="84754"/>
    <lineage>
        <taxon>Eukaryota</taxon>
        <taxon>Fungi</taxon>
        <taxon>Dikarya</taxon>
        <taxon>Basidiomycota</taxon>
        <taxon>Ustilaginomycotina</taxon>
        <taxon>Ustilaginomycetes</taxon>
        <taxon>Ustilaginales</taxon>
        <taxon>Ustilaginaceae</taxon>
        <taxon>Moesziomyces</taxon>
    </lineage>
</organism>
<evidence type="ECO:0000313" key="12">
    <source>
        <dbReference type="Proteomes" id="UP000019462"/>
    </source>
</evidence>
<dbReference type="EMBL" id="AWNI01000009">
    <property type="protein sequence ID" value="ETS62797.1"/>
    <property type="molecule type" value="Genomic_DNA"/>
</dbReference>
<dbReference type="GO" id="GO:0016255">
    <property type="term" value="P:attachment of GPI anchor to protein"/>
    <property type="evidence" value="ECO:0007669"/>
    <property type="project" value="InterPro"/>
</dbReference>